<dbReference type="Proteomes" id="UP000185511">
    <property type="component" value="Chromosome"/>
</dbReference>
<dbReference type="Pfam" id="PF03235">
    <property type="entry name" value="GmrSD_N"/>
    <property type="match status" value="1"/>
</dbReference>
<dbReference type="PANTHER" id="PTHR37292:SF2">
    <property type="entry name" value="DUF262 DOMAIN-CONTAINING PROTEIN"/>
    <property type="match status" value="1"/>
</dbReference>
<dbReference type="AlphaFoldDB" id="A0AAC9PTS8"/>
<evidence type="ECO:0000313" key="3">
    <source>
        <dbReference type="Proteomes" id="UP000185511"/>
    </source>
</evidence>
<name>A0AAC9PTS8_9PSEU</name>
<dbReference type="EMBL" id="CP016076">
    <property type="protein sequence ID" value="APU16357.1"/>
    <property type="molecule type" value="Genomic_DNA"/>
</dbReference>
<reference evidence="3" key="1">
    <citation type="submission" date="2016-06" db="EMBL/GenBank/DDBJ databases">
        <title>Complete genome sequence of Actinoalloteichus fjordicus DSM 46855 (=ADI127-17), type strain of the new species Actinoalloteichus fjordicus.</title>
        <authorList>
            <person name="Ruckert C."/>
            <person name="Nouioui I."/>
            <person name="Willmese J."/>
            <person name="van Wezel G."/>
            <person name="Klenk H.-P."/>
            <person name="Kalinowski J."/>
            <person name="Zotchev S.B."/>
        </authorList>
    </citation>
    <scope>NUCLEOTIDE SEQUENCE [LARGE SCALE GENOMIC DNA]</scope>
    <source>
        <strain evidence="3">ADI127-7</strain>
    </source>
</reference>
<proteinExistence type="predicted"/>
<dbReference type="RefSeq" id="WP_075741901.1">
    <property type="nucleotide sequence ID" value="NZ_CP016076.1"/>
</dbReference>
<dbReference type="KEGG" id="acad:UA74_21675"/>
<accession>A0AAC9PTS8</accession>
<dbReference type="InterPro" id="IPR004919">
    <property type="entry name" value="GmrSD_N"/>
</dbReference>
<sequence length="562" mass="63326">MTDRLDARPTTKIYELEALVRQAWAGNVRIPHFQRDYRWGSQDVSRLFDSILKGYPIGSLLLWIRPAPAGPVRLGALEIEAPAENRALWVVDGQQRLTSLANTLHPDGGEDPRFRLAYDLRERTLSRQAAPDSPWLVPLSVIFDLQRLLQWFAARPEISHLLNEASEVATLIRQFSIPAYQVEHGEVEALQDIFDRMNNYGKPLRRAEVFSALNAGDETADRRLDIQAISEQIDAELRFGRIDDNTVLQAILARRGVDTQRDIRLEFDDHRRRAEVEFPDEDRDAAYGETRSALARAVSFLQHDAGVPHVGMLPYRYLLVVLSRYFAHHPDPVGRDRVLLRRWYWRAALVGTRAWPGGTAGATRKLNTQIRPGDPSGSIQRLLTVTDPAEIALPDGRSFRTNNAATKIMLCGWWALAPRSWTTGAPYEQTDLAATLDGRTTAGQAIAPLFRRGEIDNAKLSWSANQLLLLDSELIEPESVLGGRHPMQSDQQWAETARSHGITVDAAEAVAGGHHTEFLEIRQRTLDDVVASFLRHQCEHRFEDTPPLAEFDLDDEGDNDDS</sequence>
<evidence type="ECO:0000259" key="1">
    <source>
        <dbReference type="Pfam" id="PF03235"/>
    </source>
</evidence>
<protein>
    <recommendedName>
        <fullName evidence="1">GmrSD restriction endonucleases N-terminal domain-containing protein</fullName>
    </recommendedName>
</protein>
<dbReference type="PANTHER" id="PTHR37292">
    <property type="entry name" value="VNG6097C"/>
    <property type="match status" value="1"/>
</dbReference>
<gene>
    <name evidence="2" type="ORF">UA74_21675</name>
</gene>
<keyword evidence="3" id="KW-1185">Reference proteome</keyword>
<evidence type="ECO:0000313" key="2">
    <source>
        <dbReference type="EMBL" id="APU16357.1"/>
    </source>
</evidence>
<feature type="domain" description="GmrSD restriction endonucleases N-terminal" evidence="1">
    <location>
        <begin position="19"/>
        <end position="212"/>
    </location>
</feature>
<organism evidence="2 3">
    <name type="scientific">Actinoalloteichus fjordicus</name>
    <dbReference type="NCBI Taxonomy" id="1612552"/>
    <lineage>
        <taxon>Bacteria</taxon>
        <taxon>Bacillati</taxon>
        <taxon>Actinomycetota</taxon>
        <taxon>Actinomycetes</taxon>
        <taxon>Pseudonocardiales</taxon>
        <taxon>Pseudonocardiaceae</taxon>
        <taxon>Actinoalloteichus</taxon>
    </lineage>
</organism>